<dbReference type="PROSITE" id="PS50405">
    <property type="entry name" value="GST_CTER"/>
    <property type="match status" value="1"/>
</dbReference>
<dbReference type="InterPro" id="IPR010987">
    <property type="entry name" value="Glutathione-S-Trfase_C-like"/>
</dbReference>
<dbReference type="OrthoDB" id="9810080at2"/>
<dbReference type="InterPro" id="IPR036249">
    <property type="entry name" value="Thioredoxin-like_sf"/>
</dbReference>
<dbReference type="InterPro" id="IPR036282">
    <property type="entry name" value="Glutathione-S-Trfase_C_sf"/>
</dbReference>
<evidence type="ECO:0000256" key="1">
    <source>
        <dbReference type="ARBA" id="ARBA00007409"/>
    </source>
</evidence>
<comment type="similarity">
    <text evidence="1">Belongs to the GST superfamily.</text>
</comment>
<dbReference type="Pfam" id="PF13410">
    <property type="entry name" value="GST_C_2"/>
    <property type="match status" value="1"/>
</dbReference>
<keyword evidence="2 5" id="KW-0808">Transferase</keyword>
<organism evidence="5 6">
    <name type="scientific">Roseovarius atlanticus</name>
    <dbReference type="NCBI Taxonomy" id="1641875"/>
    <lineage>
        <taxon>Bacteria</taxon>
        <taxon>Pseudomonadati</taxon>
        <taxon>Pseudomonadota</taxon>
        <taxon>Alphaproteobacteria</taxon>
        <taxon>Rhodobacterales</taxon>
        <taxon>Roseobacteraceae</taxon>
        <taxon>Roseovarius</taxon>
    </lineage>
</organism>
<dbReference type="Pfam" id="PF13417">
    <property type="entry name" value="GST_N_3"/>
    <property type="match status" value="1"/>
</dbReference>
<evidence type="ECO:0000313" key="5">
    <source>
        <dbReference type="EMBL" id="KRS12291.1"/>
    </source>
</evidence>
<dbReference type="CDD" id="cd03047">
    <property type="entry name" value="GST_N_2"/>
    <property type="match status" value="1"/>
</dbReference>
<evidence type="ECO:0000259" key="3">
    <source>
        <dbReference type="PROSITE" id="PS50404"/>
    </source>
</evidence>
<evidence type="ECO:0000259" key="4">
    <source>
        <dbReference type="PROSITE" id="PS50405"/>
    </source>
</evidence>
<dbReference type="SFLD" id="SFLDS00019">
    <property type="entry name" value="Glutathione_Transferase_(cytos"/>
    <property type="match status" value="1"/>
</dbReference>
<dbReference type="SFLD" id="SFLDG01150">
    <property type="entry name" value="Main.1:_Beta-like"/>
    <property type="match status" value="1"/>
</dbReference>
<evidence type="ECO:0000256" key="2">
    <source>
        <dbReference type="ARBA" id="ARBA00022679"/>
    </source>
</evidence>
<dbReference type="EMBL" id="LAXJ01000010">
    <property type="protein sequence ID" value="KRS12291.1"/>
    <property type="molecule type" value="Genomic_DNA"/>
</dbReference>
<protein>
    <submittedName>
        <fullName evidence="5">Glutathione S-transferase</fullName>
    </submittedName>
</protein>
<dbReference type="SUPFAM" id="SSF52833">
    <property type="entry name" value="Thioredoxin-like"/>
    <property type="match status" value="1"/>
</dbReference>
<feature type="domain" description="GST C-terminal" evidence="4">
    <location>
        <begin position="87"/>
        <end position="215"/>
    </location>
</feature>
<name>A0A0T5NTM9_9RHOB</name>
<proteinExistence type="inferred from homology"/>
<dbReference type="FunFam" id="3.40.30.10:FF:000039">
    <property type="entry name" value="Glutathione S-transferase domain"/>
    <property type="match status" value="1"/>
</dbReference>
<dbReference type="Gene3D" id="1.20.1050.10">
    <property type="match status" value="1"/>
</dbReference>
<sequence length="215" mass="24007">MLTVYGRATSSNVQLVMWTLAELGLDCERLDYGHVHGGLDTPEFGAMNPHRKVPVLRDGDLVIWESTAILRYLASRYGDGGAFWPADPALRAPVDMWAEWAKTTLAAGFTHPIFWPRVRTPAADRDEARLAAAITAFDGRLARLADQLDAQPYICGDTFTAADIVAGHLLYRWFTIDIPRAANPTVEAYYDRLTRRPTYQTHVMVPYDALRVEGA</sequence>
<dbReference type="SFLD" id="SFLDG00358">
    <property type="entry name" value="Main_(cytGST)"/>
    <property type="match status" value="1"/>
</dbReference>
<dbReference type="InterPro" id="IPR040079">
    <property type="entry name" value="Glutathione_S-Trfase"/>
</dbReference>
<dbReference type="STRING" id="1641875.XM53_11630"/>
<dbReference type="PROSITE" id="PS50404">
    <property type="entry name" value="GST_NTER"/>
    <property type="match status" value="1"/>
</dbReference>
<comment type="caution">
    <text evidence="5">The sequence shown here is derived from an EMBL/GenBank/DDBJ whole genome shotgun (WGS) entry which is preliminary data.</text>
</comment>
<evidence type="ECO:0000313" key="6">
    <source>
        <dbReference type="Proteomes" id="UP000051295"/>
    </source>
</evidence>
<dbReference type="PATRIC" id="fig|1641875.4.peg.113"/>
<dbReference type="AlphaFoldDB" id="A0A0T5NTM9"/>
<dbReference type="SUPFAM" id="SSF47616">
    <property type="entry name" value="GST C-terminal domain-like"/>
    <property type="match status" value="1"/>
</dbReference>
<accession>A0A0T5NTM9</accession>
<reference evidence="5 6" key="1">
    <citation type="submission" date="2015-04" db="EMBL/GenBank/DDBJ databases">
        <title>The draft genome sequence of Roseovarius sp.R12b.</title>
        <authorList>
            <person name="Li G."/>
            <person name="Lai Q."/>
            <person name="Shao Z."/>
            <person name="Yan P."/>
        </authorList>
    </citation>
    <scope>NUCLEOTIDE SEQUENCE [LARGE SCALE GENOMIC DNA]</scope>
    <source>
        <strain evidence="5 6">R12B</strain>
    </source>
</reference>
<dbReference type="GO" id="GO:0016740">
    <property type="term" value="F:transferase activity"/>
    <property type="evidence" value="ECO:0007669"/>
    <property type="project" value="UniProtKB-KW"/>
</dbReference>
<dbReference type="InterPro" id="IPR004045">
    <property type="entry name" value="Glutathione_S-Trfase_N"/>
</dbReference>
<dbReference type="PANTHER" id="PTHR44051:SF19">
    <property type="entry name" value="DISULFIDE-BOND OXIDOREDUCTASE YFCG"/>
    <property type="match status" value="1"/>
</dbReference>
<keyword evidence="6" id="KW-1185">Reference proteome</keyword>
<dbReference type="PANTHER" id="PTHR44051">
    <property type="entry name" value="GLUTATHIONE S-TRANSFERASE-RELATED"/>
    <property type="match status" value="1"/>
</dbReference>
<feature type="domain" description="GST N-terminal" evidence="3">
    <location>
        <begin position="1"/>
        <end position="81"/>
    </location>
</feature>
<dbReference type="Proteomes" id="UP000051295">
    <property type="component" value="Unassembled WGS sequence"/>
</dbReference>
<dbReference type="Gene3D" id="3.40.30.10">
    <property type="entry name" value="Glutaredoxin"/>
    <property type="match status" value="1"/>
</dbReference>
<gene>
    <name evidence="5" type="ORF">XM53_11630</name>
</gene>